<evidence type="ECO:0000256" key="4">
    <source>
        <dbReference type="ARBA" id="ARBA00023163"/>
    </source>
</evidence>
<protein>
    <submittedName>
        <fullName evidence="6">Transcriptional regulator</fullName>
    </submittedName>
</protein>
<dbReference type="EMBL" id="AP018052">
    <property type="protein sequence ID" value="BAZ93577.1"/>
    <property type="molecule type" value="Genomic_DNA"/>
</dbReference>
<dbReference type="Pfam" id="PF03466">
    <property type="entry name" value="LysR_substrate"/>
    <property type="match status" value="1"/>
</dbReference>
<sequence length="282" mass="31310">MDIDLLKTFLEVERVRHFGRASERLYITQSAVSARIRQLEELLGVELFTRKRNDIQLTPAGRRLKQHAAAIINQWERARQETGLGEAFRDALAIGGLADLWPTALENWLVRLQQALPDIALRGEAGAGDELVHRLLNGALDIACVYDPPQVSEFTVRSLGVMELVLVATGTDLSAAEAMAENYILVDWGTAFALSHAHHFPDLPAPAVHLGQGLLARDLLLRRPGAAYLPRQWLETDPRCAGRLHVVADAPVLERSWYALWREGTARQPLLDTAIENFPTPG</sequence>
<accession>A0A1Z4VPP2</accession>
<keyword evidence="3" id="KW-0238">DNA-binding</keyword>
<dbReference type="InterPro" id="IPR005119">
    <property type="entry name" value="LysR_subst-bd"/>
</dbReference>
<reference evidence="6 7" key="1">
    <citation type="submission" date="2017-05" db="EMBL/GenBank/DDBJ databases">
        <title>Thiocyanate degradation by Thiohalobacter thiocyanaticus FOKN1.</title>
        <authorList>
            <person name="Oshiki M."/>
            <person name="Fukushima T."/>
            <person name="Kawano S."/>
            <person name="Nakagawa J."/>
        </authorList>
    </citation>
    <scope>NUCLEOTIDE SEQUENCE [LARGE SCALE GENOMIC DNA]</scope>
    <source>
        <strain evidence="6 7">FOKN1</strain>
    </source>
</reference>
<comment type="similarity">
    <text evidence="1">Belongs to the LysR transcriptional regulatory family.</text>
</comment>
<evidence type="ECO:0000256" key="1">
    <source>
        <dbReference type="ARBA" id="ARBA00009437"/>
    </source>
</evidence>
<dbReference type="KEGG" id="ttc:FOKN1_1178"/>
<dbReference type="Proteomes" id="UP000218765">
    <property type="component" value="Chromosome"/>
</dbReference>
<dbReference type="GO" id="GO:0003700">
    <property type="term" value="F:DNA-binding transcription factor activity"/>
    <property type="evidence" value="ECO:0007669"/>
    <property type="project" value="InterPro"/>
</dbReference>
<dbReference type="PRINTS" id="PR00039">
    <property type="entry name" value="HTHLYSR"/>
</dbReference>
<dbReference type="FunFam" id="1.10.10.10:FF:000001">
    <property type="entry name" value="LysR family transcriptional regulator"/>
    <property type="match status" value="1"/>
</dbReference>
<dbReference type="PANTHER" id="PTHR30126">
    <property type="entry name" value="HTH-TYPE TRANSCRIPTIONAL REGULATOR"/>
    <property type="match status" value="1"/>
</dbReference>
<evidence type="ECO:0000259" key="5">
    <source>
        <dbReference type="PROSITE" id="PS50931"/>
    </source>
</evidence>
<dbReference type="RefSeq" id="WP_096365634.1">
    <property type="nucleotide sequence ID" value="NZ_AP018052.1"/>
</dbReference>
<proteinExistence type="inferred from homology"/>
<dbReference type="GO" id="GO:0000976">
    <property type="term" value="F:transcription cis-regulatory region binding"/>
    <property type="evidence" value="ECO:0007669"/>
    <property type="project" value="TreeGrafter"/>
</dbReference>
<keyword evidence="4" id="KW-0804">Transcription</keyword>
<dbReference type="OrthoDB" id="9786526at2"/>
<evidence type="ECO:0000313" key="7">
    <source>
        <dbReference type="Proteomes" id="UP000218765"/>
    </source>
</evidence>
<dbReference type="Gene3D" id="1.10.10.10">
    <property type="entry name" value="Winged helix-like DNA-binding domain superfamily/Winged helix DNA-binding domain"/>
    <property type="match status" value="1"/>
</dbReference>
<dbReference type="Pfam" id="PF00126">
    <property type="entry name" value="HTH_1"/>
    <property type="match status" value="1"/>
</dbReference>
<keyword evidence="7" id="KW-1185">Reference proteome</keyword>
<dbReference type="SUPFAM" id="SSF46785">
    <property type="entry name" value="Winged helix' DNA-binding domain"/>
    <property type="match status" value="1"/>
</dbReference>
<dbReference type="InterPro" id="IPR036388">
    <property type="entry name" value="WH-like_DNA-bd_sf"/>
</dbReference>
<evidence type="ECO:0000256" key="2">
    <source>
        <dbReference type="ARBA" id="ARBA00023015"/>
    </source>
</evidence>
<evidence type="ECO:0000313" key="6">
    <source>
        <dbReference type="EMBL" id="BAZ93577.1"/>
    </source>
</evidence>
<gene>
    <name evidence="6" type="ORF">FOKN1_1178</name>
</gene>
<dbReference type="InterPro" id="IPR000847">
    <property type="entry name" value="LysR_HTH_N"/>
</dbReference>
<dbReference type="PROSITE" id="PS50931">
    <property type="entry name" value="HTH_LYSR"/>
    <property type="match status" value="1"/>
</dbReference>
<feature type="domain" description="HTH lysR-type" evidence="5">
    <location>
        <begin position="1"/>
        <end position="58"/>
    </location>
</feature>
<dbReference type="SUPFAM" id="SSF53850">
    <property type="entry name" value="Periplasmic binding protein-like II"/>
    <property type="match status" value="1"/>
</dbReference>
<organism evidence="6 7">
    <name type="scientific">Thiohalobacter thiocyanaticus</name>
    <dbReference type="NCBI Taxonomy" id="585455"/>
    <lineage>
        <taxon>Bacteria</taxon>
        <taxon>Pseudomonadati</taxon>
        <taxon>Pseudomonadota</taxon>
        <taxon>Gammaproteobacteria</taxon>
        <taxon>Thiohalobacterales</taxon>
        <taxon>Thiohalobacteraceae</taxon>
        <taxon>Thiohalobacter</taxon>
    </lineage>
</organism>
<name>A0A1Z4VPP2_9GAMM</name>
<evidence type="ECO:0000256" key="3">
    <source>
        <dbReference type="ARBA" id="ARBA00023125"/>
    </source>
</evidence>
<dbReference type="Gene3D" id="3.40.190.10">
    <property type="entry name" value="Periplasmic binding protein-like II"/>
    <property type="match status" value="2"/>
</dbReference>
<dbReference type="InterPro" id="IPR036390">
    <property type="entry name" value="WH_DNA-bd_sf"/>
</dbReference>
<dbReference type="PANTHER" id="PTHR30126:SF21">
    <property type="entry name" value="TRANSCRIPTIONAL REGULATOR-RELATED"/>
    <property type="match status" value="1"/>
</dbReference>
<keyword evidence="2" id="KW-0805">Transcription regulation</keyword>
<dbReference type="AlphaFoldDB" id="A0A1Z4VPP2"/>